<comment type="similarity">
    <text evidence="2">Belongs to the mitochondrion-specific ribosomal protein mS23 family.</text>
</comment>
<comment type="caution">
    <text evidence="8">The sequence shown here is derived from an EMBL/GenBank/DDBJ whole genome shotgun (WGS) entry which is preliminary data.</text>
</comment>
<evidence type="ECO:0000256" key="7">
    <source>
        <dbReference type="SAM" id="MobiDB-lite"/>
    </source>
</evidence>
<dbReference type="PIRSF" id="PIRSF029764">
    <property type="entry name" value="RSM25"/>
    <property type="match status" value="1"/>
</dbReference>
<dbReference type="EMBL" id="JAVHNQ010000009">
    <property type="protein sequence ID" value="KAK6339111.1"/>
    <property type="molecule type" value="Genomic_DNA"/>
</dbReference>
<dbReference type="AlphaFoldDB" id="A0AAV9UFQ1"/>
<protein>
    <recommendedName>
        <fullName evidence="6">37S ribosomal protein S25, mitochondrial</fullName>
    </recommendedName>
</protein>
<gene>
    <name evidence="8" type="primary">RSM25</name>
    <name evidence="8" type="ORF">TWF696_009895</name>
</gene>
<evidence type="ECO:0000256" key="4">
    <source>
        <dbReference type="ARBA" id="ARBA00023128"/>
    </source>
</evidence>
<sequence length="262" mass="29544">MALSRGAKPLQIYKETGQLLRSGVLRKEPPWYRVVASIPPSTVLVRTAPVAFESESTPTTTSSAVRQRARKSKRFFRPERIQYTEDDLRKTFFADHPWELARPRILVEDSGNDSQGYDWSRLQQPGRELNGESVVQRQMWLMEKKEMSRKAAYDVARREFYRLRMRSDIERRIAAEEARAVGAYFGKSHLQVGLELEEKALAAWKVKAEKALEKRQQRIDAVAGPGGLSDDADEEAPTAQDIASPPAGSQNATETRAVGVQG</sequence>
<evidence type="ECO:0000313" key="9">
    <source>
        <dbReference type="Proteomes" id="UP001375240"/>
    </source>
</evidence>
<dbReference type="PANTHER" id="PTHR37799">
    <property type="entry name" value="37S RIBOSOMAL PROTEIN S25, MITOCHONDRIAL"/>
    <property type="match status" value="1"/>
</dbReference>
<dbReference type="GO" id="GO:0003735">
    <property type="term" value="F:structural constituent of ribosome"/>
    <property type="evidence" value="ECO:0007669"/>
    <property type="project" value="UniProtKB-UniRule"/>
</dbReference>
<evidence type="ECO:0000256" key="3">
    <source>
        <dbReference type="ARBA" id="ARBA00022980"/>
    </source>
</evidence>
<evidence type="ECO:0000313" key="8">
    <source>
        <dbReference type="EMBL" id="KAK6339111.1"/>
    </source>
</evidence>
<keyword evidence="5 6" id="KW-0687">Ribonucleoprotein</keyword>
<organism evidence="8 9">
    <name type="scientific">Orbilia brochopaga</name>
    <dbReference type="NCBI Taxonomy" id="3140254"/>
    <lineage>
        <taxon>Eukaryota</taxon>
        <taxon>Fungi</taxon>
        <taxon>Dikarya</taxon>
        <taxon>Ascomycota</taxon>
        <taxon>Pezizomycotina</taxon>
        <taxon>Orbiliomycetes</taxon>
        <taxon>Orbiliales</taxon>
        <taxon>Orbiliaceae</taxon>
        <taxon>Orbilia</taxon>
    </lineage>
</organism>
<feature type="region of interest" description="Disordered" evidence="7">
    <location>
        <begin position="215"/>
        <end position="262"/>
    </location>
</feature>
<evidence type="ECO:0000256" key="5">
    <source>
        <dbReference type="ARBA" id="ARBA00023274"/>
    </source>
</evidence>
<evidence type="ECO:0000256" key="2">
    <source>
        <dbReference type="ARBA" id="ARBA00009864"/>
    </source>
</evidence>
<dbReference type="GO" id="GO:0005763">
    <property type="term" value="C:mitochondrial small ribosomal subunit"/>
    <property type="evidence" value="ECO:0007669"/>
    <property type="project" value="UniProtKB-UniRule"/>
</dbReference>
<dbReference type="CDD" id="cd23701">
    <property type="entry name" value="At1g26750"/>
    <property type="match status" value="1"/>
</dbReference>
<comment type="subunit">
    <text evidence="6">Component of the mitochondrial small ribosomal subunit.</text>
</comment>
<evidence type="ECO:0000256" key="6">
    <source>
        <dbReference type="PIRNR" id="PIRNR029764"/>
    </source>
</evidence>
<accession>A0AAV9UFQ1</accession>
<dbReference type="Pfam" id="PF13741">
    <property type="entry name" value="MRP-S25"/>
    <property type="match status" value="1"/>
</dbReference>
<keyword evidence="9" id="KW-1185">Reference proteome</keyword>
<dbReference type="InterPro" id="IPR016939">
    <property type="entry name" value="Ribosomal_mS23_fun"/>
</dbReference>
<comment type="subcellular location">
    <subcellularLocation>
        <location evidence="1 6">Mitochondrion</location>
    </subcellularLocation>
</comment>
<keyword evidence="4 6" id="KW-0496">Mitochondrion</keyword>
<dbReference type="Proteomes" id="UP001375240">
    <property type="component" value="Unassembled WGS sequence"/>
</dbReference>
<keyword evidence="3 6" id="KW-0689">Ribosomal protein</keyword>
<name>A0AAV9UFQ1_9PEZI</name>
<proteinExistence type="inferred from homology"/>
<reference evidence="8 9" key="1">
    <citation type="submission" date="2019-10" db="EMBL/GenBank/DDBJ databases">
        <authorList>
            <person name="Palmer J.M."/>
        </authorList>
    </citation>
    <scope>NUCLEOTIDE SEQUENCE [LARGE SCALE GENOMIC DNA]</scope>
    <source>
        <strain evidence="8 9">TWF696</strain>
    </source>
</reference>
<dbReference type="PANTHER" id="PTHR37799:SF1">
    <property type="entry name" value="SMALL RIBOSOMAL SUBUNIT PROTEIN MS23"/>
    <property type="match status" value="1"/>
</dbReference>
<evidence type="ECO:0000256" key="1">
    <source>
        <dbReference type="ARBA" id="ARBA00004173"/>
    </source>
</evidence>
<dbReference type="InterPro" id="IPR059242">
    <property type="entry name" value="mS23_dom"/>
</dbReference>